<keyword evidence="5" id="KW-1185">Reference proteome</keyword>
<proteinExistence type="predicted"/>
<dbReference type="EMBL" id="JAJTWT010000011">
    <property type="protein sequence ID" value="MCE4539802.1"/>
    <property type="molecule type" value="Genomic_DNA"/>
</dbReference>
<feature type="domain" description="Class II aldolase/adducin N-terminal" evidence="3">
    <location>
        <begin position="8"/>
        <end position="185"/>
    </location>
</feature>
<sequence>MKHAQQRQHVVDLCIELSHRGYFAGTGGNIMLRVDAGHVAVTPSAIDYFSMAAADVCILRLSDLRQVEGDRAPSVESSLHAGVLRARPEVGCSIHTHQPVASALALLGAEIPVPPEWHAALGPRLPLVGYAPSGSGWLASKFRRAVRPDINAYLMRNHGILCCGHDSAAAMRAVDDLETLARRLLSQRIGARAVGSAAGLRQALWRMHDALNGRSPS</sequence>
<protein>
    <submittedName>
        <fullName evidence="4">Class II aldolase/adducin family protein</fullName>
    </submittedName>
</protein>
<accession>A0ABS8XLJ4</accession>
<dbReference type="SMART" id="SM01007">
    <property type="entry name" value="Aldolase_II"/>
    <property type="match status" value="1"/>
</dbReference>
<dbReference type="Pfam" id="PF00596">
    <property type="entry name" value="Aldolase_II"/>
    <property type="match status" value="1"/>
</dbReference>
<evidence type="ECO:0000256" key="2">
    <source>
        <dbReference type="ARBA" id="ARBA00023239"/>
    </source>
</evidence>
<name>A0ABS8XLJ4_9BURK</name>
<keyword evidence="2" id="KW-0456">Lyase</keyword>
<comment type="caution">
    <text evidence="4">The sequence shown here is derived from an EMBL/GenBank/DDBJ whole genome shotgun (WGS) entry which is preliminary data.</text>
</comment>
<dbReference type="SUPFAM" id="SSF53639">
    <property type="entry name" value="AraD/HMP-PK domain-like"/>
    <property type="match status" value="1"/>
</dbReference>
<dbReference type="InterPro" id="IPR036409">
    <property type="entry name" value="Aldolase_II/adducin_N_sf"/>
</dbReference>
<evidence type="ECO:0000313" key="5">
    <source>
        <dbReference type="Proteomes" id="UP001201463"/>
    </source>
</evidence>
<evidence type="ECO:0000259" key="3">
    <source>
        <dbReference type="SMART" id="SM01007"/>
    </source>
</evidence>
<dbReference type="Proteomes" id="UP001201463">
    <property type="component" value="Unassembled WGS sequence"/>
</dbReference>
<reference evidence="4 5" key="1">
    <citation type="submission" date="2021-12" db="EMBL/GenBank/DDBJ databases">
        <title>Genome seq of p7.</title>
        <authorList>
            <person name="Seo T."/>
        </authorList>
    </citation>
    <scope>NUCLEOTIDE SEQUENCE [LARGE SCALE GENOMIC DNA]</scope>
    <source>
        <strain evidence="4 5">P7</strain>
    </source>
</reference>
<dbReference type="InterPro" id="IPR001303">
    <property type="entry name" value="Aldolase_II/adducin_N"/>
</dbReference>
<evidence type="ECO:0000256" key="1">
    <source>
        <dbReference type="ARBA" id="ARBA00022723"/>
    </source>
</evidence>
<dbReference type="PANTHER" id="PTHR22789">
    <property type="entry name" value="FUCULOSE PHOSPHATE ALDOLASE"/>
    <property type="match status" value="1"/>
</dbReference>
<dbReference type="Gene3D" id="3.40.225.10">
    <property type="entry name" value="Class II aldolase/adducin N-terminal domain"/>
    <property type="match status" value="1"/>
</dbReference>
<keyword evidence="1" id="KW-0479">Metal-binding</keyword>
<dbReference type="RefSeq" id="WP_233394324.1">
    <property type="nucleotide sequence ID" value="NZ_JAJTWT010000011.1"/>
</dbReference>
<dbReference type="PANTHER" id="PTHR22789:SF0">
    <property type="entry name" value="3-OXO-TETRONATE 4-PHOSPHATE DECARBOXYLASE-RELATED"/>
    <property type="match status" value="1"/>
</dbReference>
<evidence type="ECO:0000313" key="4">
    <source>
        <dbReference type="EMBL" id="MCE4539802.1"/>
    </source>
</evidence>
<organism evidence="4 5">
    <name type="scientific">Pelomonas caseinilytica</name>
    <dbReference type="NCBI Taxonomy" id="2906763"/>
    <lineage>
        <taxon>Bacteria</taxon>
        <taxon>Pseudomonadati</taxon>
        <taxon>Pseudomonadota</taxon>
        <taxon>Betaproteobacteria</taxon>
        <taxon>Burkholderiales</taxon>
        <taxon>Sphaerotilaceae</taxon>
        <taxon>Roseateles</taxon>
    </lineage>
</organism>
<gene>
    <name evidence="4" type="ORF">LXT12_21360</name>
</gene>
<dbReference type="InterPro" id="IPR050197">
    <property type="entry name" value="Aldolase_class_II_sugar_metab"/>
</dbReference>